<protein>
    <recommendedName>
        <fullName evidence="4">ABC transporter permease</fullName>
    </recommendedName>
</protein>
<keyword evidence="3" id="KW-1185">Reference proteome</keyword>
<evidence type="ECO:0000313" key="3">
    <source>
        <dbReference type="Proteomes" id="UP000518605"/>
    </source>
</evidence>
<dbReference type="EMBL" id="JACHXW010000021">
    <property type="protein sequence ID" value="MBB3155116.1"/>
    <property type="molecule type" value="Genomic_DNA"/>
</dbReference>
<dbReference type="RefSeq" id="WP_183569512.1">
    <property type="nucleotide sequence ID" value="NZ_CBCSLB010000020.1"/>
</dbReference>
<keyword evidence="1" id="KW-0812">Transmembrane</keyword>
<evidence type="ECO:0000256" key="1">
    <source>
        <dbReference type="SAM" id="Phobius"/>
    </source>
</evidence>
<keyword evidence="1" id="KW-1133">Transmembrane helix</keyword>
<feature type="transmembrane region" description="Helical" evidence="1">
    <location>
        <begin position="106"/>
        <end position="128"/>
    </location>
</feature>
<gene>
    <name evidence="2" type="ORF">FHS16_005223</name>
</gene>
<comment type="caution">
    <text evidence="2">The sequence shown here is derived from an EMBL/GenBank/DDBJ whole genome shotgun (WGS) entry which is preliminary data.</text>
</comment>
<evidence type="ECO:0000313" key="2">
    <source>
        <dbReference type="EMBL" id="MBB3155116.1"/>
    </source>
</evidence>
<proteinExistence type="predicted"/>
<feature type="transmembrane region" description="Helical" evidence="1">
    <location>
        <begin position="23"/>
        <end position="46"/>
    </location>
</feature>
<evidence type="ECO:0008006" key="4">
    <source>
        <dbReference type="Google" id="ProtNLM"/>
    </source>
</evidence>
<feature type="transmembrane region" description="Helical" evidence="1">
    <location>
        <begin position="58"/>
        <end position="79"/>
    </location>
</feature>
<name>A0A7W5CCC3_9BACL</name>
<feature type="transmembrane region" description="Helical" evidence="1">
    <location>
        <begin position="175"/>
        <end position="197"/>
    </location>
</feature>
<reference evidence="2 3" key="1">
    <citation type="submission" date="2020-08" db="EMBL/GenBank/DDBJ databases">
        <title>Genomic Encyclopedia of Type Strains, Phase III (KMG-III): the genomes of soil and plant-associated and newly described type strains.</title>
        <authorList>
            <person name="Whitman W."/>
        </authorList>
    </citation>
    <scope>NUCLEOTIDE SEQUENCE [LARGE SCALE GENOMIC DNA]</scope>
    <source>
        <strain evidence="2 3">CECT 8234</strain>
    </source>
</reference>
<organism evidence="2 3">
    <name type="scientific">Paenibacillus endophyticus</name>
    <dbReference type="NCBI Taxonomy" id="1294268"/>
    <lineage>
        <taxon>Bacteria</taxon>
        <taxon>Bacillati</taxon>
        <taxon>Bacillota</taxon>
        <taxon>Bacilli</taxon>
        <taxon>Bacillales</taxon>
        <taxon>Paenibacillaceae</taxon>
        <taxon>Paenibacillus</taxon>
    </lineage>
</organism>
<dbReference type="Proteomes" id="UP000518605">
    <property type="component" value="Unassembled WGS sequence"/>
</dbReference>
<feature type="transmembrane region" description="Helical" evidence="1">
    <location>
        <begin position="140"/>
        <end position="163"/>
    </location>
</feature>
<dbReference type="AlphaFoldDB" id="A0A7W5CCC3"/>
<keyword evidence="1" id="KW-0472">Membrane</keyword>
<sequence>MGLWKGAWYLAKHELARDGWKSLFTLLFVGYLLLFTVPMMNSVLIGDSNQMMNWATDFLYLTFLPILGFVINQTMMRYWKEDSYTRKMALWRILPISSRQIALGRIIQLSVVLFCAHLVYFILQFVLVRSMGADLSVVTFIQYAVFWFGYSLTIAIIYVYWEIGHSGKIYFFSNLIYIALLLIVTVCFATFNGGTMVASSLHAIEDGSWWLPIIALVVCVAAILIGVNRIENRLESRSYRA</sequence>
<accession>A0A7W5CCC3</accession>
<feature type="transmembrane region" description="Helical" evidence="1">
    <location>
        <begin position="209"/>
        <end position="230"/>
    </location>
</feature>